<gene>
    <name evidence="3" type="ORF">ABGN05_29780</name>
</gene>
<dbReference type="InterPro" id="IPR013538">
    <property type="entry name" value="ASHA1/2-like_C"/>
</dbReference>
<accession>A0ABV3SSM8</accession>
<evidence type="ECO:0000259" key="2">
    <source>
        <dbReference type="Pfam" id="PF08327"/>
    </source>
</evidence>
<reference evidence="3 4" key="1">
    <citation type="submission" date="2024-05" db="EMBL/GenBank/DDBJ databases">
        <authorList>
            <person name="Jiang F."/>
        </authorList>
    </citation>
    <scope>NUCLEOTIDE SEQUENCE [LARGE SCALE GENOMIC DNA]</scope>
    <source>
        <strain evidence="3 4">LZ166</strain>
    </source>
</reference>
<sequence length="159" mass="17833">MTKPEIVNPAVAHTAMFIRRPVSEVFEALIDPAITSHFWLSKGSDRLVVGKTVKWEWEMHNMSNEVTALKIEPNKLIVMELPGYSGPTTVTWTFKEVEGGTFVEVEETGWTGTRDELVSYVCDATGGFTWVLAGMKAWLEHGLELNLIADRFPKELVGH</sequence>
<protein>
    <submittedName>
        <fullName evidence="3">SRPBCC family protein</fullName>
    </submittedName>
</protein>
<dbReference type="CDD" id="cd08901">
    <property type="entry name" value="SRPBCC_CalC_Aha1-like_8"/>
    <property type="match status" value="1"/>
</dbReference>
<comment type="caution">
    <text evidence="3">The sequence shown here is derived from an EMBL/GenBank/DDBJ whole genome shotgun (WGS) entry which is preliminary data.</text>
</comment>
<name>A0ABV3SSM8_9HYPH</name>
<evidence type="ECO:0000256" key="1">
    <source>
        <dbReference type="ARBA" id="ARBA00006817"/>
    </source>
</evidence>
<dbReference type="Pfam" id="PF08327">
    <property type="entry name" value="AHSA1"/>
    <property type="match status" value="1"/>
</dbReference>
<dbReference type="RefSeq" id="WP_367957684.1">
    <property type="nucleotide sequence ID" value="NZ_JBDPGJ010000018.1"/>
</dbReference>
<organism evidence="3 4">
    <name type="scientific">Aquibium pacificus</name>
    <dbReference type="NCBI Taxonomy" id="3153579"/>
    <lineage>
        <taxon>Bacteria</taxon>
        <taxon>Pseudomonadati</taxon>
        <taxon>Pseudomonadota</taxon>
        <taxon>Alphaproteobacteria</taxon>
        <taxon>Hyphomicrobiales</taxon>
        <taxon>Phyllobacteriaceae</taxon>
        <taxon>Aquibium</taxon>
    </lineage>
</organism>
<dbReference type="Gene3D" id="3.30.530.20">
    <property type="match status" value="1"/>
</dbReference>
<keyword evidence="4" id="KW-1185">Reference proteome</keyword>
<proteinExistence type="inferred from homology"/>
<evidence type="ECO:0000313" key="4">
    <source>
        <dbReference type="Proteomes" id="UP001556692"/>
    </source>
</evidence>
<evidence type="ECO:0000313" key="3">
    <source>
        <dbReference type="EMBL" id="MEX0409813.1"/>
    </source>
</evidence>
<dbReference type="EMBL" id="JBDPGJ010000018">
    <property type="protein sequence ID" value="MEX0409813.1"/>
    <property type="molecule type" value="Genomic_DNA"/>
</dbReference>
<dbReference type="SUPFAM" id="SSF55961">
    <property type="entry name" value="Bet v1-like"/>
    <property type="match status" value="1"/>
</dbReference>
<dbReference type="Proteomes" id="UP001556692">
    <property type="component" value="Unassembled WGS sequence"/>
</dbReference>
<feature type="domain" description="Activator of Hsp90 ATPase homologue 1/2-like C-terminal" evidence="2">
    <location>
        <begin position="21"/>
        <end position="139"/>
    </location>
</feature>
<dbReference type="InterPro" id="IPR023393">
    <property type="entry name" value="START-like_dom_sf"/>
</dbReference>
<comment type="similarity">
    <text evidence="1">Belongs to the AHA1 family.</text>
</comment>